<dbReference type="Gene3D" id="1.10.443.10">
    <property type="entry name" value="Intergrase catalytic core"/>
    <property type="match status" value="1"/>
</dbReference>
<dbReference type="SUPFAM" id="SSF56349">
    <property type="entry name" value="DNA breaking-rejoining enzymes"/>
    <property type="match status" value="1"/>
</dbReference>
<evidence type="ECO:0000259" key="6">
    <source>
        <dbReference type="PROSITE" id="PS51900"/>
    </source>
</evidence>
<dbReference type="GO" id="GO:0006310">
    <property type="term" value="P:DNA recombination"/>
    <property type="evidence" value="ECO:0007669"/>
    <property type="project" value="UniProtKB-KW"/>
</dbReference>
<dbReference type="PROSITE" id="PS51900">
    <property type="entry name" value="CB"/>
    <property type="match status" value="1"/>
</dbReference>
<dbReference type="GO" id="GO:0003677">
    <property type="term" value="F:DNA binding"/>
    <property type="evidence" value="ECO:0007669"/>
    <property type="project" value="UniProtKB-UniRule"/>
</dbReference>
<feature type="domain" description="Core-binding (CB)" evidence="6">
    <location>
        <begin position="112"/>
        <end position="197"/>
    </location>
</feature>
<dbReference type="InterPro" id="IPR010998">
    <property type="entry name" value="Integrase_recombinase_N"/>
</dbReference>
<dbReference type="InterPro" id="IPR050090">
    <property type="entry name" value="Tyrosine_recombinase_XerCD"/>
</dbReference>
<dbReference type="PROSITE" id="PS51898">
    <property type="entry name" value="TYR_RECOMBINASE"/>
    <property type="match status" value="1"/>
</dbReference>
<keyword evidence="2 4" id="KW-0238">DNA-binding</keyword>
<dbReference type="Gene3D" id="1.10.150.130">
    <property type="match status" value="1"/>
</dbReference>
<dbReference type="InterPro" id="IPR002104">
    <property type="entry name" value="Integrase_catalytic"/>
</dbReference>
<organism evidence="7 8">
    <name type="scientific">Mesorhizobium plurifarium</name>
    <dbReference type="NCBI Taxonomy" id="69974"/>
    <lineage>
        <taxon>Bacteria</taxon>
        <taxon>Pseudomonadati</taxon>
        <taxon>Pseudomonadota</taxon>
        <taxon>Alphaproteobacteria</taxon>
        <taxon>Hyphomicrobiales</taxon>
        <taxon>Phyllobacteriaceae</taxon>
        <taxon>Mesorhizobium</taxon>
    </lineage>
</organism>
<dbReference type="GO" id="GO:0015074">
    <property type="term" value="P:DNA integration"/>
    <property type="evidence" value="ECO:0007669"/>
    <property type="project" value="UniProtKB-KW"/>
</dbReference>
<dbReference type="InterPro" id="IPR011010">
    <property type="entry name" value="DNA_brk_join_enz"/>
</dbReference>
<dbReference type="InterPro" id="IPR044068">
    <property type="entry name" value="CB"/>
</dbReference>
<gene>
    <name evidence="7" type="ORF">MPL3365_170096</name>
</gene>
<dbReference type="AlphaFoldDB" id="A0A090GTD0"/>
<dbReference type="PANTHER" id="PTHR30349:SF90">
    <property type="entry name" value="TYROSINE RECOMBINASE XERD"/>
    <property type="match status" value="1"/>
</dbReference>
<sequence length="409" mass="45330">MKYFIKDDLALSRPPEGPVASYIVPFAEWLGDRGYGLVSMRNQVLMAAGFSKWLGHKGIELSDISGGHPGRYLLDRAQRPKLGDTAALRHLLAFLRSQNAIAEEIEADHNPSPVEQHVLAYERYLRDARALARETIINYRPVVRDFLNYRFGDGEVLLAQLRADDVTKFVQQKVSRLNLRRAKITTTALRSFLSYARFRGDVTLDLAAAVPIVANWSLSSIPRAIGRDEVSQLLASIDRQTAVGCRDYAMILALARLGLRSSEVVTLELDDIDWATGQIRVRGKNGRNELPLPADVGEAIADYLRKARPRNASRRVFLRDKAPIRGFVGPSGLGSIIRRSLRRAGIDSPTKGTHQFRHGLASEMLRGGASLGEIGEVLGHRHVQTTAIYAKVDLDALRTLALAWPGEAQ</sequence>
<dbReference type="EMBL" id="CCNE01000009">
    <property type="protein sequence ID" value="CDX52793.1"/>
    <property type="molecule type" value="Genomic_DNA"/>
</dbReference>
<reference evidence="7 8" key="1">
    <citation type="submission" date="2014-08" db="EMBL/GenBank/DDBJ databases">
        <authorList>
            <person name="Moulin Lionel"/>
        </authorList>
    </citation>
    <scope>NUCLEOTIDE SEQUENCE [LARGE SCALE GENOMIC DNA]</scope>
</reference>
<dbReference type="Pfam" id="PF00589">
    <property type="entry name" value="Phage_integrase"/>
    <property type="match status" value="1"/>
</dbReference>
<name>A0A090GTD0_MESPL</name>
<keyword evidence="3" id="KW-0233">DNA recombination</keyword>
<proteinExistence type="predicted"/>
<evidence type="ECO:0000259" key="5">
    <source>
        <dbReference type="PROSITE" id="PS51898"/>
    </source>
</evidence>
<dbReference type="Proteomes" id="UP000046122">
    <property type="component" value="Unassembled WGS sequence"/>
</dbReference>
<evidence type="ECO:0000313" key="8">
    <source>
        <dbReference type="Proteomes" id="UP000046122"/>
    </source>
</evidence>
<evidence type="ECO:0000256" key="4">
    <source>
        <dbReference type="PROSITE-ProRule" id="PRU01248"/>
    </source>
</evidence>
<evidence type="ECO:0000256" key="3">
    <source>
        <dbReference type="ARBA" id="ARBA00023172"/>
    </source>
</evidence>
<dbReference type="InterPro" id="IPR013762">
    <property type="entry name" value="Integrase-like_cat_sf"/>
</dbReference>
<dbReference type="CDD" id="cd01188">
    <property type="entry name" value="INT_RitA_C_like"/>
    <property type="match status" value="1"/>
</dbReference>
<dbReference type="Pfam" id="PF02899">
    <property type="entry name" value="Phage_int_SAM_1"/>
    <property type="match status" value="1"/>
</dbReference>
<accession>A0A090GTD0</accession>
<dbReference type="InterPro" id="IPR004107">
    <property type="entry name" value="Integrase_SAM-like_N"/>
</dbReference>
<feature type="domain" description="Tyr recombinase" evidence="5">
    <location>
        <begin position="220"/>
        <end position="402"/>
    </location>
</feature>
<evidence type="ECO:0000256" key="1">
    <source>
        <dbReference type="ARBA" id="ARBA00022908"/>
    </source>
</evidence>
<evidence type="ECO:0000256" key="2">
    <source>
        <dbReference type="ARBA" id="ARBA00023125"/>
    </source>
</evidence>
<protein>
    <submittedName>
        <fullName evidence="7">Putative integrase/recombinase y4rA</fullName>
    </submittedName>
</protein>
<evidence type="ECO:0000313" key="7">
    <source>
        <dbReference type="EMBL" id="CDX52793.1"/>
    </source>
</evidence>
<dbReference type="PANTHER" id="PTHR30349">
    <property type="entry name" value="PHAGE INTEGRASE-RELATED"/>
    <property type="match status" value="1"/>
</dbReference>
<keyword evidence="1" id="KW-0229">DNA integration</keyword>